<sequence>MCDIKCAPEPLSFFFAKRKDCNVMFVIAHPFLSSQHNPLIVHGKRHQTVIEIMRLVSTHPIT</sequence>
<name>A0ABX5BN62_9XANT</name>
<accession>A0ABX5BN62</accession>
<keyword evidence="2" id="KW-1185">Reference proteome</keyword>
<evidence type="ECO:0000313" key="1">
    <source>
        <dbReference type="EMBL" id="PPV04686.1"/>
    </source>
</evidence>
<comment type="caution">
    <text evidence="1">The sequence shown here is derived from an EMBL/GenBank/DDBJ whole genome shotgun (WGS) entry which is preliminary data.</text>
</comment>
<organism evidence="1 2">
    <name type="scientific">Xanthomonas bromi</name>
    <dbReference type="NCBI Taxonomy" id="56449"/>
    <lineage>
        <taxon>Bacteria</taxon>
        <taxon>Pseudomonadati</taxon>
        <taxon>Pseudomonadota</taxon>
        <taxon>Gammaproteobacteria</taxon>
        <taxon>Lysobacterales</taxon>
        <taxon>Lysobacteraceae</taxon>
        <taxon>Xanthomonas</taxon>
    </lineage>
</organism>
<evidence type="ECO:0000313" key="2">
    <source>
        <dbReference type="Proteomes" id="UP000239710"/>
    </source>
</evidence>
<protein>
    <submittedName>
        <fullName evidence="1">Uncharacterized protein</fullName>
    </submittedName>
</protein>
<gene>
    <name evidence="1" type="ORF">XbrCFBP1976_20995</name>
</gene>
<reference evidence="1 2" key="1">
    <citation type="submission" date="2016-08" db="EMBL/GenBank/DDBJ databases">
        <title>Evolution of the type three secretion system and type three effector repertoires in Xanthomonas.</title>
        <authorList>
            <person name="Merda D."/>
            <person name="Briand M."/>
            <person name="Bosis E."/>
            <person name="Rousseau C."/>
            <person name="Portier P."/>
            <person name="Jacques M.-A."/>
            <person name="Fischer-Le Saux M."/>
        </authorList>
    </citation>
    <scope>NUCLEOTIDE SEQUENCE [LARGE SCALE GENOMIC DNA]</scope>
    <source>
        <strain evidence="1 2">CFBP1976</strain>
    </source>
</reference>
<dbReference type="Proteomes" id="UP000239710">
    <property type="component" value="Unassembled WGS sequence"/>
</dbReference>
<proteinExistence type="predicted"/>
<dbReference type="EMBL" id="MDCE01000067">
    <property type="protein sequence ID" value="PPV04686.1"/>
    <property type="molecule type" value="Genomic_DNA"/>
</dbReference>